<evidence type="ECO:0000313" key="2">
    <source>
        <dbReference type="Proteomes" id="UP000593976"/>
    </source>
</evidence>
<proteinExistence type="predicted"/>
<organism evidence="1 2">
    <name type="scientific">Klebsiella phage vB_KpnP_Dlv622</name>
    <dbReference type="NCBI Taxonomy" id="2776830"/>
    <lineage>
        <taxon>Viruses</taxon>
        <taxon>Duplodnaviria</taxon>
        <taxon>Heunggongvirae</taxon>
        <taxon>Uroviricota</taxon>
        <taxon>Caudoviricetes</taxon>
        <taxon>Autographivirales</taxon>
        <taxon>Autoscriptoviridae</taxon>
        <taxon>Slopekvirinae</taxon>
        <taxon>Drulisvirus</taxon>
        <taxon>Drulisvirus Dlv622</taxon>
    </lineage>
</organism>
<keyword evidence="2" id="KW-1185">Reference proteome</keyword>
<dbReference type="EMBL" id="MT939252">
    <property type="protein sequence ID" value="QOI68522.1"/>
    <property type="molecule type" value="Genomic_DNA"/>
</dbReference>
<name>A0A7L8ZIA9_9CAUD</name>
<protein>
    <submittedName>
        <fullName evidence="1">Putative Cro/Cl-type repressor</fullName>
    </submittedName>
</protein>
<dbReference type="Proteomes" id="UP000593976">
    <property type="component" value="Segment"/>
</dbReference>
<evidence type="ECO:0000313" key="1">
    <source>
        <dbReference type="EMBL" id="QOI68522.1"/>
    </source>
</evidence>
<gene>
    <name evidence="1" type="ORF">dlv622_00004</name>
</gene>
<reference evidence="1 2" key="1">
    <citation type="submission" date="2020-08" db="EMBL/GenBank/DDBJ databases">
        <authorList>
            <person name="Gorodnichev R.B."/>
            <person name="Kornienko M.A."/>
            <person name="Kuptsov N.S."/>
            <person name="Guliaev A.S."/>
            <person name="Veselovsky V.V."/>
            <person name="Kostryukova E.S."/>
            <person name="Ilina E.N."/>
            <person name="Shitikov E.A."/>
            <person name="Manolov A.I."/>
            <person name="Bespiatykh D.A."/>
        </authorList>
    </citation>
    <scope>NUCLEOTIDE SEQUENCE [LARGE SCALE GENOMIC DNA]</scope>
</reference>
<sequence>MRAIVMTEADPNWDIWKNPGYDFTVIIMQTEAGIEFPAELIDTKTEMAARTVADAINLGVYKDWRQLYG</sequence>
<accession>A0A7L8ZIA9</accession>